<evidence type="ECO:0000256" key="1">
    <source>
        <dbReference type="ARBA" id="ARBA00004141"/>
    </source>
</evidence>
<evidence type="ECO:0000256" key="4">
    <source>
        <dbReference type="ARBA" id="ARBA00022692"/>
    </source>
</evidence>
<keyword evidence="11" id="KW-1185">Reference proteome</keyword>
<feature type="transmembrane region" description="Helical" evidence="8">
    <location>
        <begin position="123"/>
        <end position="140"/>
    </location>
</feature>
<dbReference type="Proteomes" id="UP000673691">
    <property type="component" value="Unassembled WGS sequence"/>
</dbReference>
<feature type="transmembrane region" description="Helical" evidence="8">
    <location>
        <begin position="90"/>
        <end position="111"/>
    </location>
</feature>
<reference evidence="10 11" key="1">
    <citation type="journal article" name="Sci. Rep.">
        <title>Genome-scale phylogenetic analyses confirm Olpidium as the closest living zoosporic fungus to the non-flagellated, terrestrial fungi.</title>
        <authorList>
            <person name="Chang Y."/>
            <person name="Rochon D."/>
            <person name="Sekimoto S."/>
            <person name="Wang Y."/>
            <person name="Chovatia M."/>
            <person name="Sandor L."/>
            <person name="Salamov A."/>
            <person name="Grigoriev I.V."/>
            <person name="Stajich J.E."/>
            <person name="Spatafora J.W."/>
        </authorList>
    </citation>
    <scope>NUCLEOTIDE SEQUENCE [LARGE SCALE GENOMIC DNA]</scope>
    <source>
        <strain evidence="10">S191</strain>
    </source>
</reference>
<keyword evidence="3" id="KW-0813">Transport</keyword>
<gene>
    <name evidence="10" type="ORF">BJ554DRAFT_6039</name>
</gene>
<dbReference type="PANTHER" id="PTHR22950:SF458">
    <property type="entry name" value="SODIUM-COUPLED NEUTRAL AMINO ACID TRANSPORTER 11-RELATED"/>
    <property type="match status" value="1"/>
</dbReference>
<evidence type="ECO:0000256" key="7">
    <source>
        <dbReference type="ARBA" id="ARBA00023136"/>
    </source>
</evidence>
<evidence type="ECO:0000259" key="9">
    <source>
        <dbReference type="Pfam" id="PF01490"/>
    </source>
</evidence>
<organism evidence="10 11">
    <name type="scientific">Olpidium bornovanus</name>
    <dbReference type="NCBI Taxonomy" id="278681"/>
    <lineage>
        <taxon>Eukaryota</taxon>
        <taxon>Fungi</taxon>
        <taxon>Fungi incertae sedis</taxon>
        <taxon>Olpidiomycota</taxon>
        <taxon>Olpidiomycotina</taxon>
        <taxon>Olpidiomycetes</taxon>
        <taxon>Olpidiales</taxon>
        <taxon>Olpidiaceae</taxon>
        <taxon>Olpidium</taxon>
    </lineage>
</organism>
<dbReference type="OrthoDB" id="28208at2759"/>
<keyword evidence="7 8" id="KW-0472">Membrane</keyword>
<comment type="subcellular location">
    <subcellularLocation>
        <location evidence="1">Membrane</location>
        <topology evidence="1">Multi-pass membrane protein</topology>
    </subcellularLocation>
</comment>
<sequence length="240" mass="26065">WTIRILIKSSRLSGQTTTYQGLVEYCFGRAGMVAISVFQRAARASLASRAQGRNVRFDFAGMAAYTVIVGDTIPSVLLFTFPSIPTLPVIWLLVSRKFMIFATTVFISFPLSLYRDMSKLAKASALALVAILVIVITILVEGPNVAAELKGDPSYRLSIANSEVIQAIGVISFGEAFVCHHNTFLIYGSLQKPTLDRFAVVTHLSTGTSLLASSVLAVSGYWVFTKKAQGRILCVWGGVF</sequence>
<proteinExistence type="inferred from homology"/>
<dbReference type="PANTHER" id="PTHR22950">
    <property type="entry name" value="AMINO ACID TRANSPORTER"/>
    <property type="match status" value="1"/>
</dbReference>
<evidence type="ECO:0000256" key="6">
    <source>
        <dbReference type="ARBA" id="ARBA00022989"/>
    </source>
</evidence>
<protein>
    <submittedName>
        <fullName evidence="10">Transmembrane amino acid transporter protein-domain-containing protein</fullName>
    </submittedName>
</protein>
<accession>A0A8H7ZZ84</accession>
<keyword evidence="6 8" id="KW-1133">Transmembrane helix</keyword>
<keyword evidence="4 8" id="KW-0812">Transmembrane</keyword>
<name>A0A8H7ZZ84_9FUNG</name>
<dbReference type="AlphaFoldDB" id="A0A8H7ZZ84"/>
<comment type="caution">
    <text evidence="10">The sequence shown here is derived from an EMBL/GenBank/DDBJ whole genome shotgun (WGS) entry which is preliminary data.</text>
</comment>
<evidence type="ECO:0000256" key="8">
    <source>
        <dbReference type="SAM" id="Phobius"/>
    </source>
</evidence>
<feature type="non-terminal residue" evidence="10">
    <location>
        <position position="1"/>
    </location>
</feature>
<dbReference type="GO" id="GO:0005783">
    <property type="term" value="C:endoplasmic reticulum"/>
    <property type="evidence" value="ECO:0007669"/>
    <property type="project" value="TreeGrafter"/>
</dbReference>
<dbReference type="EMBL" id="JAEFCI010003236">
    <property type="protein sequence ID" value="KAG5461718.1"/>
    <property type="molecule type" value="Genomic_DNA"/>
</dbReference>
<evidence type="ECO:0000256" key="5">
    <source>
        <dbReference type="ARBA" id="ARBA00022970"/>
    </source>
</evidence>
<dbReference type="InterPro" id="IPR013057">
    <property type="entry name" value="AA_transpt_TM"/>
</dbReference>
<comment type="similarity">
    <text evidence="2">Belongs to the amino acid/polyamine transporter 2 family.</text>
</comment>
<evidence type="ECO:0000313" key="10">
    <source>
        <dbReference type="EMBL" id="KAG5461718.1"/>
    </source>
</evidence>
<evidence type="ECO:0000256" key="3">
    <source>
        <dbReference type="ARBA" id="ARBA00022448"/>
    </source>
</evidence>
<evidence type="ECO:0000256" key="2">
    <source>
        <dbReference type="ARBA" id="ARBA00008066"/>
    </source>
</evidence>
<feature type="transmembrane region" description="Helical" evidence="8">
    <location>
        <begin position="59"/>
        <end position="84"/>
    </location>
</feature>
<dbReference type="GO" id="GO:0015179">
    <property type="term" value="F:L-amino acid transmembrane transporter activity"/>
    <property type="evidence" value="ECO:0007669"/>
    <property type="project" value="TreeGrafter"/>
</dbReference>
<feature type="transmembrane region" description="Helical" evidence="8">
    <location>
        <begin position="198"/>
        <end position="224"/>
    </location>
</feature>
<evidence type="ECO:0000313" key="11">
    <source>
        <dbReference type="Proteomes" id="UP000673691"/>
    </source>
</evidence>
<dbReference type="Pfam" id="PF01490">
    <property type="entry name" value="Aa_trans"/>
    <property type="match status" value="1"/>
</dbReference>
<feature type="domain" description="Amino acid transporter transmembrane" evidence="9">
    <location>
        <begin position="1"/>
        <end position="233"/>
    </location>
</feature>
<keyword evidence="5" id="KW-0029">Amino-acid transport</keyword>
<dbReference type="GO" id="GO:0016020">
    <property type="term" value="C:membrane"/>
    <property type="evidence" value="ECO:0007669"/>
    <property type="project" value="UniProtKB-SubCell"/>
</dbReference>